<sequence>MKRWLMIIPVILLAGIMTFFFYDRVSHKDEKVVDYIKSLRSYTSDSNLIIVNDKQAVEYSCKQYYDKKNGERIEIGKDRIVVYKNSKAFVNDLKANTKYTVDGDSDIIFKISMISEYMRLIYTNEEMKLFSKNIEGIDYTVIELHMPHMNRNLVKGRLYINKDNKLPERLEVLDKANRIKVRVNYKNFIPNEEIDEGLFNL</sequence>
<dbReference type="Proteomes" id="UP001500339">
    <property type="component" value="Unassembled WGS sequence"/>
</dbReference>
<comment type="caution">
    <text evidence="2">The sequence shown here is derived from an EMBL/GenBank/DDBJ whole genome shotgun (WGS) entry which is preliminary data.</text>
</comment>
<dbReference type="EMBL" id="BAAACF010000001">
    <property type="protein sequence ID" value="GAA0716542.1"/>
    <property type="molecule type" value="Genomic_DNA"/>
</dbReference>
<evidence type="ECO:0000256" key="1">
    <source>
        <dbReference type="SAM" id="Phobius"/>
    </source>
</evidence>
<evidence type="ECO:0000313" key="2">
    <source>
        <dbReference type="EMBL" id="GAA0716542.1"/>
    </source>
</evidence>
<accession>A0ABP3TRK0</accession>
<dbReference type="PIRSF" id="PIRSF033729">
    <property type="entry name" value="UCP033729"/>
    <property type="match status" value="1"/>
</dbReference>
<dbReference type="RefSeq" id="WP_343765335.1">
    <property type="nucleotide sequence ID" value="NZ_BAAACF010000001.1"/>
</dbReference>
<keyword evidence="3" id="KW-1185">Reference proteome</keyword>
<dbReference type="Gene3D" id="2.50.20.10">
    <property type="entry name" value="Lipoprotein localisation LolA/LolB/LppX"/>
    <property type="match status" value="1"/>
</dbReference>
<feature type="transmembrane region" description="Helical" evidence="1">
    <location>
        <begin position="6"/>
        <end position="22"/>
    </location>
</feature>
<proteinExistence type="predicted"/>
<keyword evidence="1" id="KW-0812">Transmembrane</keyword>
<dbReference type="NCBIfam" id="NF041287">
    <property type="entry name" value="lipo_GerS_rel"/>
    <property type="match status" value="1"/>
</dbReference>
<name>A0ABP3TRK0_9CLOT</name>
<organism evidence="2 3">
    <name type="scientific">Clostridium malenominatum</name>
    <dbReference type="NCBI Taxonomy" id="1539"/>
    <lineage>
        <taxon>Bacteria</taxon>
        <taxon>Bacillati</taxon>
        <taxon>Bacillota</taxon>
        <taxon>Clostridia</taxon>
        <taxon>Eubacteriales</taxon>
        <taxon>Clostridiaceae</taxon>
        <taxon>Clostridium</taxon>
    </lineage>
</organism>
<gene>
    <name evidence="2" type="ORF">GCM10008905_01140</name>
</gene>
<keyword evidence="1" id="KW-1133">Transmembrane helix</keyword>
<keyword evidence="2" id="KW-0449">Lipoprotein</keyword>
<reference evidence="3" key="1">
    <citation type="journal article" date="2019" name="Int. J. Syst. Evol. Microbiol.">
        <title>The Global Catalogue of Microorganisms (GCM) 10K type strain sequencing project: providing services to taxonomists for standard genome sequencing and annotation.</title>
        <authorList>
            <consortium name="The Broad Institute Genomics Platform"/>
            <consortium name="The Broad Institute Genome Sequencing Center for Infectious Disease"/>
            <person name="Wu L."/>
            <person name="Ma J."/>
        </authorList>
    </citation>
    <scope>NUCLEOTIDE SEQUENCE [LARGE SCALE GENOMIC DNA]</scope>
    <source>
        <strain evidence="3">JCM 1405</strain>
    </source>
</reference>
<dbReference type="InterPro" id="IPR014584">
    <property type="entry name" value="UCP033729"/>
</dbReference>
<keyword evidence="1" id="KW-0472">Membrane</keyword>
<evidence type="ECO:0000313" key="3">
    <source>
        <dbReference type="Proteomes" id="UP001500339"/>
    </source>
</evidence>
<protein>
    <submittedName>
        <fullName evidence="2">Germination lipoprotein GerS-related protein</fullName>
    </submittedName>
</protein>